<dbReference type="RefSeq" id="WP_311691279.1">
    <property type="nucleotide sequence ID" value="NZ_JAVRHL010000002.1"/>
</dbReference>
<protein>
    <submittedName>
        <fullName evidence="1">Uncharacterized protein</fullName>
    </submittedName>
</protein>
<dbReference type="Proteomes" id="UP001265259">
    <property type="component" value="Unassembled WGS sequence"/>
</dbReference>
<comment type="caution">
    <text evidence="1">The sequence shown here is derived from an EMBL/GenBank/DDBJ whole genome shotgun (WGS) entry which is preliminary data.</text>
</comment>
<reference evidence="1 2" key="1">
    <citation type="submission" date="2023-09" db="EMBL/GenBank/DDBJ databases">
        <authorList>
            <person name="Rey-Velasco X."/>
        </authorList>
    </citation>
    <scope>NUCLEOTIDE SEQUENCE [LARGE SCALE GENOMIC DNA]</scope>
    <source>
        <strain evidence="1 2">F158</strain>
    </source>
</reference>
<name>A0ABU3DHT1_9RHOB</name>
<evidence type="ECO:0000313" key="1">
    <source>
        <dbReference type="EMBL" id="MDT0683113.1"/>
    </source>
</evidence>
<evidence type="ECO:0000313" key="2">
    <source>
        <dbReference type="Proteomes" id="UP001265259"/>
    </source>
</evidence>
<proteinExistence type="predicted"/>
<accession>A0ABU3DHT1</accession>
<sequence>MASIRSRAYVRFLSDKVRDLLQTYYRKGYAGHHADLLAALDAGDKPPFARRWRPTSARPAIF</sequence>
<keyword evidence="2" id="KW-1185">Reference proteome</keyword>
<organism evidence="1 2">
    <name type="scientific">Tropicimonas omnivorans</name>
    <dbReference type="NCBI Taxonomy" id="3075590"/>
    <lineage>
        <taxon>Bacteria</taxon>
        <taxon>Pseudomonadati</taxon>
        <taxon>Pseudomonadota</taxon>
        <taxon>Alphaproteobacteria</taxon>
        <taxon>Rhodobacterales</taxon>
        <taxon>Roseobacteraceae</taxon>
        <taxon>Tropicimonas</taxon>
    </lineage>
</organism>
<gene>
    <name evidence="1" type="ORF">RM543_10480</name>
</gene>
<dbReference type="EMBL" id="JAVRHL010000002">
    <property type="protein sequence ID" value="MDT0683113.1"/>
    <property type="molecule type" value="Genomic_DNA"/>
</dbReference>